<evidence type="ECO:0000256" key="1">
    <source>
        <dbReference type="ARBA" id="ARBA00004479"/>
    </source>
</evidence>
<dbReference type="EMBL" id="NCVQ01000002">
    <property type="protein sequence ID" value="PWZ46167.1"/>
    <property type="molecule type" value="Genomic_DNA"/>
</dbReference>
<dbReference type="AlphaFoldDB" id="A0A3L6GCB5"/>
<proteinExistence type="predicted"/>
<dbReference type="FunFam" id="3.80.10.10:FF:001166">
    <property type="entry name" value="Cf2-like protein"/>
    <property type="match status" value="1"/>
</dbReference>
<gene>
    <name evidence="12" type="primary">GSO1_2</name>
    <name evidence="12" type="ORF">Zm00014a_025967</name>
</gene>
<evidence type="ECO:0000256" key="5">
    <source>
        <dbReference type="ARBA" id="ARBA00022737"/>
    </source>
</evidence>
<evidence type="ECO:0000256" key="6">
    <source>
        <dbReference type="ARBA" id="ARBA00022989"/>
    </source>
</evidence>
<evidence type="ECO:0000256" key="4">
    <source>
        <dbReference type="ARBA" id="ARBA00022729"/>
    </source>
</evidence>
<dbReference type="Pfam" id="PF08263">
    <property type="entry name" value="LRRNT_2"/>
    <property type="match status" value="1"/>
</dbReference>
<keyword evidence="6" id="KW-1133">Transmembrane helix</keyword>
<accession>A0A3L6GCB5</accession>
<dbReference type="ExpressionAtlas" id="A0A3L6GCB5">
    <property type="expression patterns" value="baseline and differential"/>
</dbReference>
<keyword evidence="4 9" id="KW-0732">Signal</keyword>
<organism evidence="12">
    <name type="scientific">Zea mays</name>
    <name type="common">Maize</name>
    <dbReference type="NCBI Taxonomy" id="4577"/>
    <lineage>
        <taxon>Eukaryota</taxon>
        <taxon>Viridiplantae</taxon>
        <taxon>Streptophyta</taxon>
        <taxon>Embryophyta</taxon>
        <taxon>Tracheophyta</taxon>
        <taxon>Spermatophyta</taxon>
        <taxon>Magnoliopsida</taxon>
        <taxon>Liliopsida</taxon>
        <taxon>Poales</taxon>
        <taxon>Poaceae</taxon>
        <taxon>PACMAD clade</taxon>
        <taxon>Panicoideae</taxon>
        <taxon>Andropogonodae</taxon>
        <taxon>Andropogoneae</taxon>
        <taxon>Tripsacinae</taxon>
        <taxon>Zea</taxon>
    </lineage>
</organism>
<evidence type="ECO:0000259" key="10">
    <source>
        <dbReference type="Pfam" id="PF08263"/>
    </source>
</evidence>
<dbReference type="Pfam" id="PF00560">
    <property type="entry name" value="LRR_1"/>
    <property type="match status" value="1"/>
</dbReference>
<dbReference type="SUPFAM" id="SSF52047">
    <property type="entry name" value="RNI-like"/>
    <property type="match status" value="1"/>
</dbReference>
<evidence type="ECO:0000256" key="8">
    <source>
        <dbReference type="ARBA" id="ARBA00023180"/>
    </source>
</evidence>
<sequence length="628" mass="68341">MALLLFLALLAHLLHTPPPIPLSSAHHTHADNLKSADGHLPVPFLCRPDQAKHLLQLKKSFSFVDSTTTLSSWRDGTDCCLWEGVGCDASSGDVTILDLNNRRLFSHYGLDPAVFSLTSLRRLDLSMNDFSRGDDDVQPLPDNITATTPAGFERFSLLTHLNLSYAGLRGPITAGIGKLVNLVSLDLSSYFAIGEDGASDDMWVANSDTLVANLSNLRELYLDGVDLSSMGEHWCTALATYVPHLEILSMATCSLTGPICKSLSRLSSLVVLNLQNNYGIAGRFPEFLMDLLNLTTLQLSNDNLQGWLPSRPFQSRNLRVLDLSNNQNLTGHVPNFSNASCLESLMLDGTSLLPIDEQVKPTSITNFVSLKELVLSGNLASVDFLSSFGTLGSLCKLELTFDGVSELGPVFSWIGHHKNLTSLVLSGNFSEMTPTLVSNFKALRSLSMHDCTLPRHVLDAVGNLIALRTLDLYYCNITWGSTMPSSIGNLTNLRDLHIIQCGFSGPMPAAIGRLTNLRNMYVFRSGFSGPIPAAIGKLTSLEILDIEDGFSGPIPATIGNLSHLNRMRSFGEFYGPMIPYTIAQLSHLTRLTIAGSNFSGRIPGSMANLTQLTEMILPYNSLNGNSTY</sequence>
<evidence type="ECO:0000259" key="11">
    <source>
        <dbReference type="Pfam" id="PF23598"/>
    </source>
</evidence>
<dbReference type="InterPro" id="IPR032675">
    <property type="entry name" value="LRR_dom_sf"/>
</dbReference>
<keyword evidence="12" id="KW-0418">Kinase</keyword>
<dbReference type="PANTHER" id="PTHR48063">
    <property type="entry name" value="LRR RECEPTOR-LIKE KINASE"/>
    <property type="match status" value="1"/>
</dbReference>
<evidence type="ECO:0000313" key="12">
    <source>
        <dbReference type="EMBL" id="PWZ46167.1"/>
    </source>
</evidence>
<dbReference type="InterPro" id="IPR001611">
    <property type="entry name" value="Leu-rich_rpt"/>
</dbReference>
<dbReference type="FunFam" id="3.80.10.10:FF:000041">
    <property type="entry name" value="LRR receptor-like serine/threonine-protein kinase ERECTA"/>
    <property type="match status" value="1"/>
</dbReference>
<dbReference type="InterPro" id="IPR046956">
    <property type="entry name" value="RLP23-like"/>
</dbReference>
<evidence type="ECO:0000256" key="2">
    <source>
        <dbReference type="ARBA" id="ARBA00022614"/>
    </source>
</evidence>
<keyword evidence="7" id="KW-0472">Membrane</keyword>
<dbReference type="SUPFAM" id="SSF52058">
    <property type="entry name" value="L domain-like"/>
    <property type="match status" value="1"/>
</dbReference>
<keyword evidence="2" id="KW-0433">Leucine-rich repeat</keyword>
<comment type="subcellular location">
    <subcellularLocation>
        <location evidence="1">Membrane</location>
        <topology evidence="1">Single-pass type I membrane protein</topology>
    </subcellularLocation>
</comment>
<keyword evidence="12" id="KW-0675">Receptor</keyword>
<comment type="caution">
    <text evidence="12">The sequence shown here is derived from an EMBL/GenBank/DDBJ whole genome shotgun (WGS) entry which is preliminary data.</text>
</comment>
<feature type="chain" id="PRO_5018101803" evidence="9">
    <location>
        <begin position="17"/>
        <end position="628"/>
    </location>
</feature>
<keyword evidence="3" id="KW-0812">Transmembrane</keyword>
<dbReference type="GO" id="GO:0016301">
    <property type="term" value="F:kinase activity"/>
    <property type="evidence" value="ECO:0007669"/>
    <property type="project" value="UniProtKB-KW"/>
</dbReference>
<evidence type="ECO:0000256" key="9">
    <source>
        <dbReference type="SAM" id="SignalP"/>
    </source>
</evidence>
<dbReference type="InterPro" id="IPR055414">
    <property type="entry name" value="LRR_R13L4/SHOC2-like"/>
</dbReference>
<dbReference type="GO" id="GO:0016020">
    <property type="term" value="C:membrane"/>
    <property type="evidence" value="ECO:0007669"/>
    <property type="project" value="UniProtKB-SubCell"/>
</dbReference>
<feature type="domain" description="Leucine-rich repeat-containing N-terminal plant-type" evidence="10">
    <location>
        <begin position="48"/>
        <end position="88"/>
    </location>
</feature>
<dbReference type="Proteomes" id="UP000251960">
    <property type="component" value="Chromosome 10"/>
</dbReference>
<feature type="domain" description="Disease resistance R13L4/SHOC-2-like LRR" evidence="11">
    <location>
        <begin position="422"/>
        <end position="569"/>
    </location>
</feature>
<feature type="signal peptide" evidence="9">
    <location>
        <begin position="1"/>
        <end position="16"/>
    </location>
</feature>
<dbReference type="Pfam" id="PF23598">
    <property type="entry name" value="LRR_14"/>
    <property type="match status" value="1"/>
</dbReference>
<evidence type="ECO:0000256" key="7">
    <source>
        <dbReference type="ARBA" id="ARBA00023136"/>
    </source>
</evidence>
<evidence type="ECO:0000256" key="3">
    <source>
        <dbReference type="ARBA" id="ARBA00022692"/>
    </source>
</evidence>
<protein>
    <submittedName>
        <fullName evidence="12">LRR receptor-like serine/threonine-protein kinase GSO1</fullName>
    </submittedName>
</protein>
<keyword evidence="8" id="KW-0325">Glycoprotein</keyword>
<keyword evidence="5" id="KW-0677">Repeat</keyword>
<name>A0A3L6GCB5_MAIZE</name>
<dbReference type="InterPro" id="IPR013210">
    <property type="entry name" value="LRR_N_plant-typ"/>
</dbReference>
<dbReference type="Gene3D" id="3.80.10.10">
    <property type="entry name" value="Ribonuclease Inhibitor"/>
    <property type="match status" value="3"/>
</dbReference>
<keyword evidence="12" id="KW-0808">Transferase</keyword>
<dbReference type="PANTHER" id="PTHR48063:SF112">
    <property type="entry name" value="RECEPTOR LIKE PROTEIN 30-LIKE"/>
    <property type="match status" value="1"/>
</dbReference>
<reference evidence="12" key="1">
    <citation type="journal article" date="2018" name="Nat. Genet.">
        <title>Extensive intraspecific gene order and gene structural variations between Mo17 and other maize genomes.</title>
        <authorList>
            <person name="Sun S."/>
            <person name="Zhou Y."/>
            <person name="Chen J."/>
            <person name="Shi J."/>
            <person name="Zhao H."/>
            <person name="Zhao H."/>
            <person name="Song W."/>
            <person name="Zhang M."/>
            <person name="Cui Y."/>
            <person name="Dong X."/>
            <person name="Liu H."/>
            <person name="Ma X."/>
            <person name="Jiao Y."/>
            <person name="Wang B."/>
            <person name="Wei X."/>
            <person name="Stein J.C."/>
            <person name="Glaubitz J.C."/>
            <person name="Lu F."/>
            <person name="Yu G."/>
            <person name="Liang C."/>
            <person name="Fengler K."/>
            <person name="Li B."/>
            <person name="Rafalski A."/>
            <person name="Schnable P.S."/>
            <person name="Ware D.H."/>
            <person name="Buckler E.S."/>
            <person name="Lai J."/>
        </authorList>
    </citation>
    <scope>NUCLEOTIDE SEQUENCE [LARGE SCALE GENOMIC DNA]</scope>
    <source>
        <tissue evidence="12">Seedling</tissue>
    </source>
</reference>